<dbReference type="RefSeq" id="XP_032822781.1">
    <property type="nucleotide sequence ID" value="XM_032966890.1"/>
</dbReference>
<evidence type="ECO:0000313" key="2">
    <source>
        <dbReference type="Proteomes" id="UP001318040"/>
    </source>
</evidence>
<dbReference type="PANTHER" id="PTHR45749:SF28">
    <property type="entry name" value="ZINC FINGER MYM-TYPE PROTEIN 1-LIKE-RELATED"/>
    <property type="match status" value="1"/>
</dbReference>
<gene>
    <name evidence="3" type="primary">LOC116949509</name>
</gene>
<organism evidence="2 3">
    <name type="scientific">Petromyzon marinus</name>
    <name type="common">Sea lamprey</name>
    <dbReference type="NCBI Taxonomy" id="7757"/>
    <lineage>
        <taxon>Eukaryota</taxon>
        <taxon>Metazoa</taxon>
        <taxon>Chordata</taxon>
        <taxon>Craniata</taxon>
        <taxon>Vertebrata</taxon>
        <taxon>Cyclostomata</taxon>
        <taxon>Hyperoartia</taxon>
        <taxon>Petromyzontiformes</taxon>
        <taxon>Petromyzontidae</taxon>
        <taxon>Petromyzon</taxon>
    </lineage>
</organism>
<dbReference type="PANTHER" id="PTHR45749">
    <property type="match status" value="1"/>
</dbReference>
<reference evidence="3" key="1">
    <citation type="submission" date="2025-08" db="UniProtKB">
        <authorList>
            <consortium name="RefSeq"/>
        </authorList>
    </citation>
    <scope>IDENTIFICATION</scope>
    <source>
        <tissue evidence="3">Sperm</tissue>
    </source>
</reference>
<sequence length="477" mass="54693">MENVIFNLKKFSKLDFQSKQGVINNGRPMPELKDLLQTKGQKITWSFQREWYQRKDWLCGCATKNRLYCFPCLLFSTADNVWTNVGFCDLKNLPRSLNKHEKSTTHIQSQIAFKTFGASRIDLAWNEQRRLNISIHNAKVKENREVLKYLINATCFLAKQELAFRGNNESASSYNRGNYSGTSVYVVNSFQKVGLLPKMTRDNGCHKAQDGASVMASDVNGVQAKIKEKEPEATFTHCYGHKLNLVLSHSAKCMPECKSFFKQLRDLRRFSINRPSAPQLLDDVVKRRSPRAAPTRWSSNSRLVQTISSYQSDLRAVFRIISENTDSWDNDTQMTAAGYDLWLDERKIMFHNILDNISIQIKAGIDHFGELTFLGLVECTKFYQMSQHFDDTKLQSLSKYARYFDFVRLKADLIGLYSSQIMRNECKSPGQLLIFLTQNDLMQTVPEATKLLQLVLTIPATTASVERSFSALKLLKT</sequence>
<proteinExistence type="predicted"/>
<dbReference type="SUPFAM" id="SSF53098">
    <property type="entry name" value="Ribonuclease H-like"/>
    <property type="match status" value="1"/>
</dbReference>
<keyword evidence="2" id="KW-1185">Reference proteome</keyword>
<evidence type="ECO:0000259" key="1">
    <source>
        <dbReference type="Pfam" id="PF05699"/>
    </source>
</evidence>
<dbReference type="Pfam" id="PF05699">
    <property type="entry name" value="Dimer_Tnp_hAT"/>
    <property type="match status" value="1"/>
</dbReference>
<name>A0AAJ7TTM1_PETMA</name>
<dbReference type="KEGG" id="pmrn:116949509"/>
<dbReference type="InterPro" id="IPR012337">
    <property type="entry name" value="RNaseH-like_sf"/>
</dbReference>
<dbReference type="GO" id="GO:0046983">
    <property type="term" value="F:protein dimerization activity"/>
    <property type="evidence" value="ECO:0007669"/>
    <property type="project" value="InterPro"/>
</dbReference>
<dbReference type="InterPro" id="IPR008906">
    <property type="entry name" value="HATC_C_dom"/>
</dbReference>
<evidence type="ECO:0000313" key="3">
    <source>
        <dbReference type="RefSeq" id="XP_032822781.1"/>
    </source>
</evidence>
<dbReference type="Proteomes" id="UP001318040">
    <property type="component" value="Chromosome 37"/>
</dbReference>
<protein>
    <submittedName>
        <fullName evidence="3">Uncharacterized protein LOC116949509</fullName>
    </submittedName>
</protein>
<accession>A0AAJ7TTM1</accession>
<feature type="domain" description="HAT C-terminal dimerisation" evidence="1">
    <location>
        <begin position="443"/>
        <end position="473"/>
    </location>
</feature>
<dbReference type="AlphaFoldDB" id="A0AAJ7TTM1"/>